<name>A0A0G8YHQ6_XANPE</name>
<dbReference type="AlphaFoldDB" id="A0A0G8YHQ6"/>
<dbReference type="Proteomes" id="UP000035369">
    <property type="component" value="Unassembled WGS sequence"/>
</dbReference>
<accession>A0A0G8YHQ6</accession>
<dbReference type="KEGG" id="xpe:BJD13_24165"/>
<evidence type="ECO:0000313" key="4">
    <source>
        <dbReference type="Proteomes" id="UP000471082"/>
    </source>
</evidence>
<dbReference type="RefSeq" id="WP_046932183.1">
    <property type="nucleotide sequence ID" value="NZ_JAKHGB010000042.1"/>
</dbReference>
<keyword evidence="3" id="KW-1185">Reference proteome</keyword>
<protein>
    <submittedName>
        <fullName evidence="2">Uncharacterized protein</fullName>
    </submittedName>
</protein>
<sequence>MTAELDALRERITADGRHWRALIGFATLIRNRLAASRLSRREYADDFAFLRIELAAGIGVGHAALIEYGVRSGRERHTVGVVTGRWEDAELHDVRAWEEGQPCQIAEAWQWIERTELDAMPELREAQRGRAHVLN</sequence>
<organism evidence="2 4">
    <name type="scientific">Xanthomonas perforans</name>
    <dbReference type="NCBI Taxonomy" id="442694"/>
    <lineage>
        <taxon>Bacteria</taxon>
        <taxon>Pseudomonadati</taxon>
        <taxon>Pseudomonadota</taxon>
        <taxon>Gammaproteobacteria</taxon>
        <taxon>Lysobacterales</taxon>
        <taxon>Lysobacteraceae</taxon>
        <taxon>Xanthomonas</taxon>
    </lineage>
</organism>
<dbReference type="EMBL" id="JAAGYU010000106">
    <property type="protein sequence ID" value="NEL78165.1"/>
    <property type="molecule type" value="Genomic_DNA"/>
</dbReference>
<gene>
    <name evidence="2" type="ORF">G3W61_18255</name>
    <name evidence="1" type="ORF">XP315_23480</name>
</gene>
<comment type="caution">
    <text evidence="2">The sequence shown here is derived from an EMBL/GenBank/DDBJ whole genome shotgun (WGS) entry which is preliminary data.</text>
</comment>
<evidence type="ECO:0000313" key="2">
    <source>
        <dbReference type="EMBL" id="NEL78165.1"/>
    </source>
</evidence>
<evidence type="ECO:0000313" key="1">
    <source>
        <dbReference type="EMBL" id="KLC00905.1"/>
    </source>
</evidence>
<proteinExistence type="predicted"/>
<reference evidence="1 3" key="1">
    <citation type="submission" date="2015-02" db="EMBL/GenBank/DDBJ databases">
        <title>Whole genome sequencing of multiple isolates of three species of pepper and tomato-infecting xanthomonads reveals genetic diversity in field strains and pinpoints effectors responsible for host specificity.</title>
        <authorList>
            <person name="Schwartz A."/>
            <person name="Dahlbeck D."/>
            <person name="Staskawicz B."/>
            <person name="Bart R."/>
            <person name="Potnis N."/>
            <person name="Minsavage G."/>
            <person name="Timilsina S."/>
            <person name="Goss E."/>
            <person name="Jones J."/>
            <person name="Vallad G."/>
            <person name="Barak J."/>
            <person name="Miller S."/>
            <person name="Ritchie D."/>
            <person name="Martins J.Jr."/>
            <person name="Patane J.S."/>
            <person name="Setubal J.C."/>
        </authorList>
    </citation>
    <scope>NUCLEOTIDE SEQUENCE [LARGE SCALE GENOMIC DNA]</scope>
    <source>
        <strain evidence="1 3">Xp3-15</strain>
    </source>
</reference>
<dbReference type="EMBL" id="JZUY01000073">
    <property type="protein sequence ID" value="KLC00905.1"/>
    <property type="molecule type" value="Genomic_DNA"/>
</dbReference>
<evidence type="ECO:0000313" key="3">
    <source>
        <dbReference type="Proteomes" id="UP000035369"/>
    </source>
</evidence>
<dbReference type="Proteomes" id="UP000471082">
    <property type="component" value="Unassembled WGS sequence"/>
</dbReference>
<reference evidence="2 4" key="2">
    <citation type="submission" date="2019-11" db="EMBL/GenBank/DDBJ databases">
        <title>Genome-resolved metagenomics to study the prevalence of co-infection and intraspecific heterogeneity among plant pathogen metapopulations.</title>
        <authorList>
            <person name="Newberry E."/>
            <person name="Bhandari R."/>
            <person name="Kemble J."/>
            <person name="Sikora E."/>
            <person name="Potnis N."/>
        </authorList>
    </citation>
    <scope>NUCLEOTIDE SEQUENCE [LARGE SCALE GENOMIC DNA]</scope>
    <source>
        <strain evidence="2">Xp_Tom_Tuscaloosa_18b</strain>
    </source>
</reference>